<proteinExistence type="predicted"/>
<reference evidence="1" key="2">
    <citation type="submission" date="2020-11" db="EMBL/GenBank/DDBJ databases">
        <authorList>
            <person name="McCartney M.A."/>
            <person name="Auch B."/>
            <person name="Kono T."/>
            <person name="Mallez S."/>
            <person name="Becker A."/>
            <person name="Gohl D.M."/>
            <person name="Silverstein K.A.T."/>
            <person name="Koren S."/>
            <person name="Bechman K.B."/>
            <person name="Herman A."/>
            <person name="Abrahante J.E."/>
            <person name="Garbe J."/>
        </authorList>
    </citation>
    <scope>NUCLEOTIDE SEQUENCE</scope>
    <source>
        <strain evidence="1">Duluth1</strain>
        <tissue evidence="1">Whole animal</tissue>
    </source>
</reference>
<accession>A0A9D3Y4T3</accession>
<sequence length="145" mass="16610">MQKHFFHTRNQSFYGFIVSLLQSTECHHHHQRNRSTKSTSVLKASDHKTHIVRASTSTGICNSSSNESEEDDPSELCCVCSQRRPPAGQNMYVLSINKWAQCDGKRRGMPCMHWVHIPHCSDIKVVRRHSEFHCPCCASPAHHEE</sequence>
<reference evidence="1" key="1">
    <citation type="journal article" date="2019" name="bioRxiv">
        <title>The Genome of the Zebra Mussel, Dreissena polymorpha: A Resource for Invasive Species Research.</title>
        <authorList>
            <person name="McCartney M.A."/>
            <person name="Auch B."/>
            <person name="Kono T."/>
            <person name="Mallez S."/>
            <person name="Zhang Y."/>
            <person name="Obille A."/>
            <person name="Becker A."/>
            <person name="Abrahante J.E."/>
            <person name="Garbe J."/>
            <person name="Badalamenti J.P."/>
            <person name="Herman A."/>
            <person name="Mangelson H."/>
            <person name="Liachko I."/>
            <person name="Sullivan S."/>
            <person name="Sone E.D."/>
            <person name="Koren S."/>
            <person name="Silverstein K.A.T."/>
            <person name="Beckman K.B."/>
            <person name="Gohl D.M."/>
        </authorList>
    </citation>
    <scope>NUCLEOTIDE SEQUENCE</scope>
    <source>
        <strain evidence="1">Duluth1</strain>
        <tissue evidence="1">Whole animal</tissue>
    </source>
</reference>
<name>A0A9D3Y4T3_DREPO</name>
<keyword evidence="2" id="KW-1185">Reference proteome</keyword>
<evidence type="ECO:0000313" key="1">
    <source>
        <dbReference type="EMBL" id="KAH3693853.1"/>
    </source>
</evidence>
<protein>
    <submittedName>
        <fullName evidence="1">Uncharacterized protein</fullName>
    </submittedName>
</protein>
<evidence type="ECO:0000313" key="2">
    <source>
        <dbReference type="Proteomes" id="UP000828390"/>
    </source>
</evidence>
<gene>
    <name evidence="1" type="ORF">DPMN_081292</name>
</gene>
<dbReference type="AlphaFoldDB" id="A0A9D3Y4T3"/>
<dbReference type="EMBL" id="JAIWYP010000016">
    <property type="protein sequence ID" value="KAH3693853.1"/>
    <property type="molecule type" value="Genomic_DNA"/>
</dbReference>
<organism evidence="1 2">
    <name type="scientific">Dreissena polymorpha</name>
    <name type="common">Zebra mussel</name>
    <name type="synonym">Mytilus polymorpha</name>
    <dbReference type="NCBI Taxonomy" id="45954"/>
    <lineage>
        <taxon>Eukaryota</taxon>
        <taxon>Metazoa</taxon>
        <taxon>Spiralia</taxon>
        <taxon>Lophotrochozoa</taxon>
        <taxon>Mollusca</taxon>
        <taxon>Bivalvia</taxon>
        <taxon>Autobranchia</taxon>
        <taxon>Heteroconchia</taxon>
        <taxon>Euheterodonta</taxon>
        <taxon>Imparidentia</taxon>
        <taxon>Neoheterodontei</taxon>
        <taxon>Myida</taxon>
        <taxon>Dreissenoidea</taxon>
        <taxon>Dreissenidae</taxon>
        <taxon>Dreissena</taxon>
    </lineage>
</organism>
<comment type="caution">
    <text evidence="1">The sequence shown here is derived from an EMBL/GenBank/DDBJ whole genome shotgun (WGS) entry which is preliminary data.</text>
</comment>
<dbReference type="Proteomes" id="UP000828390">
    <property type="component" value="Unassembled WGS sequence"/>
</dbReference>